<keyword evidence="2" id="KW-0238">DNA-binding</keyword>
<dbReference type="GO" id="GO:0003677">
    <property type="term" value="F:DNA binding"/>
    <property type="evidence" value="ECO:0007669"/>
    <property type="project" value="UniProtKB-KW"/>
</dbReference>
<accession>A0A158L0C0</accession>
<comment type="caution">
    <text evidence="3">The sequence shown here is derived from an EMBL/GenBank/DDBJ whole genome shotgun (WGS) entry which is preliminary data.</text>
</comment>
<dbReference type="AlphaFoldDB" id="A0A158L0C0"/>
<dbReference type="InterPro" id="IPR000119">
    <property type="entry name" value="Hist_DNA-bd"/>
</dbReference>
<dbReference type="EMBL" id="FCON02000246">
    <property type="protein sequence ID" value="SAL86814.1"/>
    <property type="molecule type" value="Genomic_DNA"/>
</dbReference>
<evidence type="ECO:0000256" key="2">
    <source>
        <dbReference type="ARBA" id="ARBA00023125"/>
    </source>
</evidence>
<keyword evidence="4" id="KW-1185">Reference proteome</keyword>
<dbReference type="Gene3D" id="4.10.520.10">
    <property type="entry name" value="IHF-like DNA-binding proteins"/>
    <property type="match status" value="1"/>
</dbReference>
<evidence type="ECO:0000256" key="1">
    <source>
        <dbReference type="ARBA" id="ARBA00010529"/>
    </source>
</evidence>
<evidence type="ECO:0000313" key="4">
    <source>
        <dbReference type="Proteomes" id="UP000054770"/>
    </source>
</evidence>
<name>A0A158L0C0_9BURK</name>
<dbReference type="Pfam" id="PF00216">
    <property type="entry name" value="Bac_DNA_binding"/>
    <property type="match status" value="1"/>
</dbReference>
<proteinExistence type="inferred from homology"/>
<evidence type="ECO:0000313" key="3">
    <source>
        <dbReference type="EMBL" id="SAL86814.1"/>
    </source>
</evidence>
<organism evidence="3 4">
    <name type="scientific">Caballeronia choica</name>
    <dbReference type="NCBI Taxonomy" id="326476"/>
    <lineage>
        <taxon>Bacteria</taxon>
        <taxon>Pseudomonadati</taxon>
        <taxon>Pseudomonadota</taxon>
        <taxon>Betaproteobacteria</taxon>
        <taxon>Burkholderiales</taxon>
        <taxon>Burkholderiaceae</taxon>
        <taxon>Caballeronia</taxon>
    </lineage>
</organism>
<sequence length="114" mass="12039">MSKNACPGLNPRTGVAIKIAAAKTVKFTAGKALRTRSISVQAQASVTADSEQLTFERQQIHHLHGCEPFAPIGIDRPDHDVLTASLTQDLDDALSIAGVCPAGQFSLRTTAASR</sequence>
<gene>
    <name evidence="3" type="primary">ihfA</name>
    <name evidence="3" type="ORF">AWB68_08162</name>
</gene>
<dbReference type="SUPFAM" id="SSF47729">
    <property type="entry name" value="IHF-like DNA-binding proteins"/>
    <property type="match status" value="1"/>
</dbReference>
<reference evidence="3" key="1">
    <citation type="submission" date="2016-01" db="EMBL/GenBank/DDBJ databases">
        <authorList>
            <person name="Peeters C."/>
        </authorList>
    </citation>
    <scope>NUCLEOTIDE SEQUENCE [LARGE SCALE GENOMIC DNA]</scope>
    <source>
        <strain evidence="3">LMG 22940</strain>
    </source>
</reference>
<comment type="similarity">
    <text evidence="1">Belongs to the bacterial histone-like protein family.</text>
</comment>
<dbReference type="Proteomes" id="UP000054770">
    <property type="component" value="Unassembled WGS sequence"/>
</dbReference>
<dbReference type="GO" id="GO:0030527">
    <property type="term" value="F:structural constituent of chromatin"/>
    <property type="evidence" value="ECO:0007669"/>
    <property type="project" value="InterPro"/>
</dbReference>
<dbReference type="InterPro" id="IPR010992">
    <property type="entry name" value="IHF-like_DNA-bd_dom_sf"/>
</dbReference>
<protein>
    <submittedName>
        <fullName evidence="3">Integration host factor subunit alpha</fullName>
    </submittedName>
</protein>